<proteinExistence type="predicted"/>
<name>A0A448WKP0_9PLAT</name>
<sequence length="222" mass="23427">MHHQKPDSGPVGGADETNLGQITTVLHSGLDENTFSSDSRLGTFSKVSPASSVSAAILCNKRLFDEFAAHSLMMPTTLPARRLGMYQIHCLMLGIRTTTMADDFGPALKRTLSLSLSEYGSCRQRHARVGICCTAPTLLPPHVAVPSGTAAILIGSGCTPSPSVALDLYVVDCPAAVWCRTALTGVRQSRQFCSPANDTVLSPAIASIPAQLAPIEVHSKQA</sequence>
<dbReference type="EMBL" id="CAAALY010020042">
    <property type="protein sequence ID" value="VEL14117.1"/>
    <property type="molecule type" value="Genomic_DNA"/>
</dbReference>
<evidence type="ECO:0000313" key="2">
    <source>
        <dbReference type="Proteomes" id="UP000784294"/>
    </source>
</evidence>
<gene>
    <name evidence="1" type="ORF">PXEA_LOCUS7557</name>
</gene>
<comment type="caution">
    <text evidence="1">The sequence shown here is derived from an EMBL/GenBank/DDBJ whole genome shotgun (WGS) entry which is preliminary data.</text>
</comment>
<reference evidence="1" key="1">
    <citation type="submission" date="2018-11" db="EMBL/GenBank/DDBJ databases">
        <authorList>
            <consortium name="Pathogen Informatics"/>
        </authorList>
    </citation>
    <scope>NUCLEOTIDE SEQUENCE</scope>
</reference>
<dbReference type="Proteomes" id="UP000784294">
    <property type="component" value="Unassembled WGS sequence"/>
</dbReference>
<keyword evidence="2" id="KW-1185">Reference proteome</keyword>
<evidence type="ECO:0000313" key="1">
    <source>
        <dbReference type="EMBL" id="VEL14117.1"/>
    </source>
</evidence>
<dbReference type="AlphaFoldDB" id="A0A448WKP0"/>
<organism evidence="1 2">
    <name type="scientific">Protopolystoma xenopodis</name>
    <dbReference type="NCBI Taxonomy" id="117903"/>
    <lineage>
        <taxon>Eukaryota</taxon>
        <taxon>Metazoa</taxon>
        <taxon>Spiralia</taxon>
        <taxon>Lophotrochozoa</taxon>
        <taxon>Platyhelminthes</taxon>
        <taxon>Monogenea</taxon>
        <taxon>Polyopisthocotylea</taxon>
        <taxon>Polystomatidea</taxon>
        <taxon>Polystomatidae</taxon>
        <taxon>Protopolystoma</taxon>
    </lineage>
</organism>
<accession>A0A448WKP0</accession>
<protein>
    <submittedName>
        <fullName evidence="1">Uncharacterized protein</fullName>
    </submittedName>
</protein>